<dbReference type="EMBL" id="FQ790286">
    <property type="protein sequence ID" value="CCD47220.1"/>
    <property type="molecule type" value="Genomic_DNA"/>
</dbReference>
<dbReference type="Proteomes" id="UP000008177">
    <property type="component" value="Unplaced contigs"/>
</dbReference>
<evidence type="ECO:0000313" key="2">
    <source>
        <dbReference type="Proteomes" id="UP000008177"/>
    </source>
</evidence>
<evidence type="ECO:0000313" key="1">
    <source>
        <dbReference type="EMBL" id="CCD47220.1"/>
    </source>
</evidence>
<sequence>MVLLRVFTCISYRIVSPLARALGEKPEERKLSGRKVRLFVCDGMAS</sequence>
<gene>
    <name evidence="1" type="ORF">BofuT4_uP003790.1</name>
</gene>
<reference evidence="2" key="1">
    <citation type="journal article" date="2011" name="PLoS Genet.">
        <title>Genomic analysis of the necrotrophic fungal pathogens Sclerotinia sclerotiorum and Botrytis cinerea.</title>
        <authorList>
            <person name="Amselem J."/>
            <person name="Cuomo C.A."/>
            <person name="van Kan J.A."/>
            <person name="Viaud M."/>
            <person name="Benito E.P."/>
            <person name="Couloux A."/>
            <person name="Coutinho P.M."/>
            <person name="de Vries R.P."/>
            <person name="Dyer P.S."/>
            <person name="Fillinger S."/>
            <person name="Fournier E."/>
            <person name="Gout L."/>
            <person name="Hahn M."/>
            <person name="Kohn L."/>
            <person name="Lapalu N."/>
            <person name="Plummer K.M."/>
            <person name="Pradier J.M."/>
            <person name="Quevillon E."/>
            <person name="Sharon A."/>
            <person name="Simon A."/>
            <person name="ten Have A."/>
            <person name="Tudzynski B."/>
            <person name="Tudzynski P."/>
            <person name="Wincker P."/>
            <person name="Andrew M."/>
            <person name="Anthouard V."/>
            <person name="Beever R.E."/>
            <person name="Beffa R."/>
            <person name="Benoit I."/>
            <person name="Bouzid O."/>
            <person name="Brault B."/>
            <person name="Chen Z."/>
            <person name="Choquer M."/>
            <person name="Collemare J."/>
            <person name="Cotton P."/>
            <person name="Danchin E.G."/>
            <person name="Da Silva C."/>
            <person name="Gautier A."/>
            <person name="Giraud C."/>
            <person name="Giraud T."/>
            <person name="Gonzalez C."/>
            <person name="Grossetete S."/>
            <person name="Guldener U."/>
            <person name="Henrissat B."/>
            <person name="Howlett B.J."/>
            <person name="Kodira C."/>
            <person name="Kretschmer M."/>
            <person name="Lappartient A."/>
            <person name="Leroch M."/>
            <person name="Levis C."/>
            <person name="Mauceli E."/>
            <person name="Neuveglise C."/>
            <person name="Oeser B."/>
            <person name="Pearson M."/>
            <person name="Poulain J."/>
            <person name="Poussereau N."/>
            <person name="Quesneville H."/>
            <person name="Rascle C."/>
            <person name="Schumacher J."/>
            <person name="Segurens B."/>
            <person name="Sexton A."/>
            <person name="Silva E."/>
            <person name="Sirven C."/>
            <person name="Soanes D.M."/>
            <person name="Talbot N.J."/>
            <person name="Templeton M."/>
            <person name="Yandava C."/>
            <person name="Yarden O."/>
            <person name="Zeng Q."/>
            <person name="Rollins J.A."/>
            <person name="Lebrun M.H."/>
            <person name="Dickman M."/>
        </authorList>
    </citation>
    <scope>NUCLEOTIDE SEQUENCE [LARGE SCALE GENOMIC DNA]</scope>
    <source>
        <strain evidence="2">T4</strain>
    </source>
</reference>
<dbReference type="HOGENOM" id="CLU_3191215_0_0_1"/>
<proteinExistence type="predicted"/>
<name>G2Y3I0_BOTF4</name>
<accession>G2Y3I0</accession>
<organism evidence="1 2">
    <name type="scientific">Botryotinia fuckeliana (strain T4)</name>
    <name type="common">Noble rot fungus</name>
    <name type="synonym">Botrytis cinerea</name>
    <dbReference type="NCBI Taxonomy" id="999810"/>
    <lineage>
        <taxon>Eukaryota</taxon>
        <taxon>Fungi</taxon>
        <taxon>Dikarya</taxon>
        <taxon>Ascomycota</taxon>
        <taxon>Pezizomycotina</taxon>
        <taxon>Leotiomycetes</taxon>
        <taxon>Helotiales</taxon>
        <taxon>Sclerotiniaceae</taxon>
        <taxon>Botrytis</taxon>
    </lineage>
</organism>
<dbReference type="InParanoid" id="G2Y3I0"/>
<protein>
    <submittedName>
        <fullName evidence="1">Uncharacterized protein</fullName>
    </submittedName>
</protein>
<dbReference type="AlphaFoldDB" id="G2Y3I0"/>